<reference evidence="2" key="1">
    <citation type="submission" date="2020-06" db="EMBL/GenBank/DDBJ databases">
        <authorList>
            <consortium name="Plant Systems Biology data submission"/>
        </authorList>
    </citation>
    <scope>NUCLEOTIDE SEQUENCE</scope>
    <source>
        <strain evidence="2">D6</strain>
    </source>
</reference>
<keyword evidence="3" id="KW-1185">Reference proteome</keyword>
<name>A0A9N8EFE4_9STRA</name>
<feature type="compositionally biased region" description="Low complexity" evidence="1">
    <location>
        <begin position="181"/>
        <end position="193"/>
    </location>
</feature>
<organism evidence="2 3">
    <name type="scientific">Seminavis robusta</name>
    <dbReference type="NCBI Taxonomy" id="568900"/>
    <lineage>
        <taxon>Eukaryota</taxon>
        <taxon>Sar</taxon>
        <taxon>Stramenopiles</taxon>
        <taxon>Ochrophyta</taxon>
        <taxon>Bacillariophyta</taxon>
        <taxon>Bacillariophyceae</taxon>
        <taxon>Bacillariophycidae</taxon>
        <taxon>Naviculales</taxon>
        <taxon>Naviculaceae</taxon>
        <taxon>Seminavis</taxon>
    </lineage>
</organism>
<evidence type="ECO:0000313" key="2">
    <source>
        <dbReference type="EMBL" id="CAB9519219.1"/>
    </source>
</evidence>
<evidence type="ECO:0000313" key="3">
    <source>
        <dbReference type="Proteomes" id="UP001153069"/>
    </source>
</evidence>
<proteinExistence type="predicted"/>
<comment type="caution">
    <text evidence="2">The sequence shown here is derived from an EMBL/GenBank/DDBJ whole genome shotgun (WGS) entry which is preliminary data.</text>
</comment>
<feature type="region of interest" description="Disordered" evidence="1">
    <location>
        <begin position="1"/>
        <end position="20"/>
    </location>
</feature>
<feature type="region of interest" description="Disordered" evidence="1">
    <location>
        <begin position="54"/>
        <end position="86"/>
    </location>
</feature>
<gene>
    <name evidence="2" type="ORF">SEMRO_998_G229570.1</name>
</gene>
<accession>A0A9N8EFE4</accession>
<dbReference type="EMBL" id="CAICTM010000996">
    <property type="protein sequence ID" value="CAB9519219.1"/>
    <property type="molecule type" value="Genomic_DNA"/>
</dbReference>
<evidence type="ECO:0000256" key="1">
    <source>
        <dbReference type="SAM" id="MobiDB-lite"/>
    </source>
</evidence>
<sequence length="265" mass="30222">MMQVPSSNQSHTSRRSNASSTARIGRWFDGLLDKACCAPGYSANDVVMDDNSIAYRDNDNTNSSHRRHRPKNPHQQRRDDSGSVGWDEAEGKIHWLSDIPSCDLGTLTDTRQQTTPQKNRQYNMRFHLNEEPPLSPGSDATATTVLTGSTSCTTPIHNQQKHTRQQPHDKIKTAPMMPTISSSSSKLSYRSHSTGNMRSPEEEWQQVQKQQPERRIPSTKLPKKKQQRAPTEQVVIPEDWAHEHGMRRMWSETLPKLPFQTVQPY</sequence>
<dbReference type="AlphaFoldDB" id="A0A9N8EFE4"/>
<feature type="region of interest" description="Disordered" evidence="1">
    <location>
        <begin position="128"/>
        <end position="233"/>
    </location>
</feature>
<protein>
    <submittedName>
        <fullName evidence="2">Uncharacterized protein</fullName>
    </submittedName>
</protein>
<feature type="compositionally biased region" description="Basic residues" evidence="1">
    <location>
        <begin position="64"/>
        <end position="75"/>
    </location>
</feature>
<feature type="compositionally biased region" description="Low complexity" evidence="1">
    <location>
        <begin position="140"/>
        <end position="154"/>
    </location>
</feature>
<dbReference type="Proteomes" id="UP001153069">
    <property type="component" value="Unassembled WGS sequence"/>
</dbReference>